<dbReference type="Proteomes" id="UP000281028">
    <property type="component" value="Unassembled WGS sequence"/>
</dbReference>
<protein>
    <submittedName>
        <fullName evidence="5">HlyD family efflux transporter periplasmic adaptor subunit</fullName>
    </submittedName>
</protein>
<evidence type="ECO:0000256" key="4">
    <source>
        <dbReference type="ARBA" id="ARBA00023136"/>
    </source>
</evidence>
<dbReference type="GO" id="GO:0016020">
    <property type="term" value="C:membrane"/>
    <property type="evidence" value="ECO:0007669"/>
    <property type="project" value="UniProtKB-SubCell"/>
</dbReference>
<evidence type="ECO:0000313" key="6">
    <source>
        <dbReference type="Proteomes" id="UP000281028"/>
    </source>
</evidence>
<evidence type="ECO:0000256" key="2">
    <source>
        <dbReference type="ARBA" id="ARBA00022692"/>
    </source>
</evidence>
<reference evidence="5" key="1">
    <citation type="submission" date="2020-05" db="EMBL/GenBank/DDBJ databases">
        <title>Chitinophaga laudate sp. nov., isolated from a tropical peat swamp.</title>
        <authorList>
            <person name="Goh C.B.S."/>
            <person name="Lee M.S."/>
            <person name="Parimannan S."/>
            <person name="Pasbakhsh P."/>
            <person name="Yule C.M."/>
            <person name="Rajandas H."/>
            <person name="Loke S."/>
            <person name="Croft L."/>
            <person name="Tan J.B.L."/>
        </authorList>
    </citation>
    <scope>NUCLEOTIDE SEQUENCE</scope>
    <source>
        <strain evidence="5">Mgbs1</strain>
    </source>
</reference>
<evidence type="ECO:0000313" key="5">
    <source>
        <dbReference type="EMBL" id="NSL85517.1"/>
    </source>
</evidence>
<dbReference type="PANTHER" id="PTHR30386">
    <property type="entry name" value="MEMBRANE FUSION SUBUNIT OF EMRAB-TOLC MULTIDRUG EFFLUX PUMP"/>
    <property type="match status" value="1"/>
</dbReference>
<keyword evidence="6" id="KW-1185">Reference proteome</keyword>
<dbReference type="PANTHER" id="PTHR30386:SF26">
    <property type="entry name" value="TRANSPORT PROTEIN COMB"/>
    <property type="match status" value="1"/>
</dbReference>
<keyword evidence="2" id="KW-0812">Transmembrane</keyword>
<accession>A0A3S1D0U1</accession>
<evidence type="ECO:0000256" key="3">
    <source>
        <dbReference type="ARBA" id="ARBA00022989"/>
    </source>
</evidence>
<comment type="subcellular location">
    <subcellularLocation>
        <location evidence="1">Membrane</location>
        <topology evidence="1">Single-pass membrane protein</topology>
    </subcellularLocation>
</comment>
<dbReference type="EMBL" id="RIAR02000001">
    <property type="protein sequence ID" value="NSL85517.1"/>
    <property type="molecule type" value="Genomic_DNA"/>
</dbReference>
<dbReference type="OrthoDB" id="7057889at2"/>
<dbReference type="InterPro" id="IPR050739">
    <property type="entry name" value="MFP"/>
</dbReference>
<gene>
    <name evidence="5" type="ORF">ECE50_001655</name>
</gene>
<organism evidence="5 6">
    <name type="scientific">Chitinophaga solisilvae</name>
    <dbReference type="NCBI Taxonomy" id="1233460"/>
    <lineage>
        <taxon>Bacteria</taxon>
        <taxon>Pseudomonadati</taxon>
        <taxon>Bacteroidota</taxon>
        <taxon>Chitinophagia</taxon>
        <taxon>Chitinophagales</taxon>
        <taxon>Chitinophagaceae</taxon>
        <taxon>Chitinophaga</taxon>
    </lineage>
</organism>
<evidence type="ECO:0000256" key="1">
    <source>
        <dbReference type="ARBA" id="ARBA00004167"/>
    </source>
</evidence>
<name>A0A3S1D0U1_9BACT</name>
<sequence length="450" mass="51143">MPVHTPLPVVIREDSTTLPTGKDDNRLQLRSEIAQEIITRKPDLLERWALFIFGGILVSVFACSWFISYPDIVNSRATLTAANAPKEIVMRTDGRLVKLLAQNNTAVSAGTVIGWIESTASHTAVLQLAAQLDQSIALQEAGHPEQAARLFRQRFKTLGELQAAYQQFITAWQQYNDYIPDGFYLKRKKLLQHDITDLELLQQTAEQQKIYTAEDITLAAETFKMNDSLLKDRVISPQDFRNEKSKFLGKQSSLPQMEAAILNNRYQQRDKLKAIQQVDHDISQQEIIFLQATQSLKSAVDEWMKKFLLQSPIDGKITFTISLQENQFLPAGRLVGYINPPDSRFFAETYLSQRNLGKIDTGFRVQLRFEAYPYQEFGYVPGTIDYISHVATDSGFMATIRLDSGLQTDQRKAVAYKNGLKAQGLIITRDMRLLERFYYDIVKATSAGNR</sequence>
<keyword evidence="4" id="KW-0472">Membrane</keyword>
<comment type="caution">
    <text evidence="5">The sequence shown here is derived from an EMBL/GenBank/DDBJ whole genome shotgun (WGS) entry which is preliminary data.</text>
</comment>
<keyword evidence="3" id="KW-1133">Transmembrane helix</keyword>
<dbReference type="AlphaFoldDB" id="A0A3S1D0U1"/>
<proteinExistence type="predicted"/>